<evidence type="ECO:0000256" key="1">
    <source>
        <dbReference type="ARBA" id="ARBA00022801"/>
    </source>
</evidence>
<evidence type="ECO:0000313" key="4">
    <source>
        <dbReference type="EMBL" id="TXH90949.1"/>
    </source>
</evidence>
<dbReference type="EMBL" id="SSFD01000044">
    <property type="protein sequence ID" value="TXH90949.1"/>
    <property type="molecule type" value="Genomic_DNA"/>
</dbReference>
<feature type="signal peptide" evidence="3">
    <location>
        <begin position="1"/>
        <end position="28"/>
    </location>
</feature>
<dbReference type="RefSeq" id="WP_051021670.1">
    <property type="nucleotide sequence ID" value="NZ_JAKLLK010000032.1"/>
</dbReference>
<gene>
    <name evidence="4" type="ORF">E6Q80_03120</name>
</gene>
<accession>A0A5C7T530</accession>
<evidence type="ECO:0000256" key="2">
    <source>
        <dbReference type="SAM" id="Phobius"/>
    </source>
</evidence>
<evidence type="ECO:0000313" key="5">
    <source>
        <dbReference type="Proteomes" id="UP000321192"/>
    </source>
</evidence>
<dbReference type="InterPro" id="IPR001087">
    <property type="entry name" value="GDSL"/>
</dbReference>
<protein>
    <submittedName>
        <fullName evidence="4">G-D-S-L family lipolytic protein</fullName>
    </submittedName>
</protein>
<name>A0A5C7T530_THASP</name>
<dbReference type="Proteomes" id="UP000321192">
    <property type="component" value="Unassembled WGS sequence"/>
</dbReference>
<dbReference type="AlphaFoldDB" id="A0A5C7T530"/>
<keyword evidence="2" id="KW-0812">Transmembrane</keyword>
<dbReference type="InterPro" id="IPR051058">
    <property type="entry name" value="GDSL_Est/Lipase"/>
</dbReference>
<feature type="chain" id="PRO_5023124457" evidence="3">
    <location>
        <begin position="29"/>
        <end position="372"/>
    </location>
</feature>
<evidence type="ECO:0000256" key="3">
    <source>
        <dbReference type="SAM" id="SignalP"/>
    </source>
</evidence>
<dbReference type="PANTHER" id="PTHR45648:SF22">
    <property type="entry name" value="GDSL LIPASE_ACYLHYDROLASE FAMILY PROTEIN (AFU_ORTHOLOGUE AFUA_4G14700)"/>
    <property type="match status" value="1"/>
</dbReference>
<dbReference type="CDD" id="cd01846">
    <property type="entry name" value="fatty_acyltransferase_like"/>
    <property type="match status" value="1"/>
</dbReference>
<dbReference type="GO" id="GO:0016788">
    <property type="term" value="F:hydrolase activity, acting on ester bonds"/>
    <property type="evidence" value="ECO:0007669"/>
    <property type="project" value="InterPro"/>
</dbReference>
<keyword evidence="2" id="KW-1133">Transmembrane helix</keyword>
<dbReference type="Gene3D" id="3.40.50.1110">
    <property type="entry name" value="SGNH hydrolase"/>
    <property type="match status" value="1"/>
</dbReference>
<feature type="transmembrane region" description="Helical" evidence="2">
    <location>
        <begin position="349"/>
        <end position="366"/>
    </location>
</feature>
<dbReference type="SUPFAM" id="SSF52266">
    <property type="entry name" value="SGNH hydrolase"/>
    <property type="match status" value="1"/>
</dbReference>
<keyword evidence="3" id="KW-0732">Signal</keyword>
<proteinExistence type="predicted"/>
<keyword evidence="1" id="KW-0378">Hydrolase</keyword>
<dbReference type="InterPro" id="IPR036514">
    <property type="entry name" value="SGNH_hydro_sf"/>
</dbReference>
<reference evidence="4 5" key="1">
    <citation type="submission" date="2018-09" db="EMBL/GenBank/DDBJ databases">
        <title>Metagenome Assembled Genomes from an Advanced Water Purification Facility.</title>
        <authorList>
            <person name="Stamps B.W."/>
            <person name="Spear J.R."/>
        </authorList>
    </citation>
    <scope>NUCLEOTIDE SEQUENCE [LARGE SCALE GENOMIC DNA]</scope>
    <source>
        <strain evidence="4">Bin_27_1</strain>
    </source>
</reference>
<dbReference type="Pfam" id="PF00657">
    <property type="entry name" value="Lipase_GDSL"/>
    <property type="match status" value="1"/>
</dbReference>
<organism evidence="4 5">
    <name type="scientific">Thauera aminoaromatica</name>
    <dbReference type="NCBI Taxonomy" id="164330"/>
    <lineage>
        <taxon>Bacteria</taxon>
        <taxon>Pseudomonadati</taxon>
        <taxon>Pseudomonadota</taxon>
        <taxon>Betaproteobacteria</taxon>
        <taxon>Rhodocyclales</taxon>
        <taxon>Zoogloeaceae</taxon>
        <taxon>Thauera</taxon>
    </lineage>
</organism>
<comment type="caution">
    <text evidence="4">The sequence shown here is derived from an EMBL/GenBank/DDBJ whole genome shotgun (WGS) entry which is preliminary data.</text>
</comment>
<keyword evidence="2" id="KW-0472">Membrane</keyword>
<sequence>MALPGKPSRRTAAMAVSSVVLCMLSASAAAVPSSLYVFGDSLSDNGNLYAWTSNPSNPVTFGLPIPVSPPYEQGTFTNGPVYAERLWDRLGLPGELAPAALPGGTNHAVGGARSRYHSFDVGPDGLPPLVWPANFASFSLTGQFQGYRDGLAGGAADASALYLVWAGANDLQDVLRLAQLSGPAAAGARLAEAVGDVAGVIGGLVGLGARQLLVPTVPDIGALPVVAAFGAQAQGIARQYSIAFNQAIDQALQSFAGIPALEVLRFDAFGLLDEVVRDPAANGFTDIDTACLQGLYIAPTPGAPAPTICSNPDEHLFWDVVHPSAAAHVILADEMYREVRTAFVPEPPLPALLVVGALFLGVFRRLRLTRPL</sequence>
<dbReference type="PANTHER" id="PTHR45648">
    <property type="entry name" value="GDSL LIPASE/ACYLHYDROLASE FAMILY PROTEIN (AFU_ORTHOLOGUE AFUA_4G14700)"/>
    <property type="match status" value="1"/>
</dbReference>